<dbReference type="Gene3D" id="1.10.443.10">
    <property type="entry name" value="Intergrase catalytic core"/>
    <property type="match status" value="1"/>
</dbReference>
<dbReference type="SUPFAM" id="SSF56349">
    <property type="entry name" value="DNA breaking-rejoining enzymes"/>
    <property type="match status" value="1"/>
</dbReference>
<keyword evidence="2 4" id="KW-0238">DNA-binding</keyword>
<dbReference type="InterPro" id="IPR013762">
    <property type="entry name" value="Integrase-like_cat_sf"/>
</dbReference>
<dbReference type="GO" id="GO:0003677">
    <property type="term" value="F:DNA binding"/>
    <property type="evidence" value="ECO:0007669"/>
    <property type="project" value="UniProtKB-UniRule"/>
</dbReference>
<evidence type="ECO:0008006" key="8">
    <source>
        <dbReference type="Google" id="ProtNLM"/>
    </source>
</evidence>
<evidence type="ECO:0000259" key="5">
    <source>
        <dbReference type="PROSITE" id="PS51898"/>
    </source>
</evidence>
<sequence length="148" mass="17634">MVEAIKKELKLRRYSQKTRKAYLHHIERYMQYFMKDPKELDEGYIKEYLLHLVDKERVSRSYHNQAVSALKFLYDYVLGMPHIVGKLARLKRERRLPVVLARQDVIRLLESVANIKHRALLMVSYSVGLRVSEVVKLRPIKILMQVDI</sequence>
<evidence type="ECO:0000256" key="2">
    <source>
        <dbReference type="ARBA" id="ARBA00023125"/>
    </source>
</evidence>
<dbReference type="PROSITE" id="PS51898">
    <property type="entry name" value="TYR_RECOMBINASE"/>
    <property type="match status" value="1"/>
</dbReference>
<keyword evidence="3" id="KW-0233">DNA recombination</keyword>
<dbReference type="EMBL" id="DRIH01000077">
    <property type="protein sequence ID" value="HEC67659.1"/>
    <property type="molecule type" value="Genomic_DNA"/>
</dbReference>
<gene>
    <name evidence="7" type="ORF">ENI35_02435</name>
</gene>
<dbReference type="AlphaFoldDB" id="A0A7C1VX18"/>
<dbReference type="GO" id="GO:0015074">
    <property type="term" value="P:DNA integration"/>
    <property type="evidence" value="ECO:0007669"/>
    <property type="project" value="UniProtKB-KW"/>
</dbReference>
<dbReference type="Gene3D" id="1.10.150.130">
    <property type="match status" value="1"/>
</dbReference>
<dbReference type="InterPro" id="IPR010998">
    <property type="entry name" value="Integrase_recombinase_N"/>
</dbReference>
<dbReference type="PROSITE" id="PS51900">
    <property type="entry name" value="CB"/>
    <property type="match status" value="1"/>
</dbReference>
<dbReference type="InterPro" id="IPR002104">
    <property type="entry name" value="Integrase_catalytic"/>
</dbReference>
<protein>
    <recommendedName>
        <fullName evidence="8">Integrase</fullName>
    </recommendedName>
</protein>
<evidence type="ECO:0000259" key="6">
    <source>
        <dbReference type="PROSITE" id="PS51900"/>
    </source>
</evidence>
<feature type="domain" description="Core-binding (CB)" evidence="6">
    <location>
        <begin position="1"/>
        <end position="78"/>
    </location>
</feature>
<dbReference type="InterPro" id="IPR044068">
    <property type="entry name" value="CB"/>
</dbReference>
<comment type="caution">
    <text evidence="7">The sequence shown here is derived from an EMBL/GenBank/DDBJ whole genome shotgun (WGS) entry which is preliminary data.</text>
</comment>
<proteinExistence type="predicted"/>
<dbReference type="GO" id="GO:0006310">
    <property type="term" value="P:DNA recombination"/>
    <property type="evidence" value="ECO:0007669"/>
    <property type="project" value="UniProtKB-KW"/>
</dbReference>
<keyword evidence="1" id="KW-0229">DNA integration</keyword>
<evidence type="ECO:0000313" key="7">
    <source>
        <dbReference type="EMBL" id="HEC67659.1"/>
    </source>
</evidence>
<dbReference type="Proteomes" id="UP000885738">
    <property type="component" value="Unassembled WGS sequence"/>
</dbReference>
<organism evidence="7">
    <name type="scientific">Desulfofervidus auxilii</name>
    <dbReference type="NCBI Taxonomy" id="1621989"/>
    <lineage>
        <taxon>Bacteria</taxon>
        <taxon>Pseudomonadati</taxon>
        <taxon>Thermodesulfobacteriota</taxon>
        <taxon>Candidatus Desulfofervidia</taxon>
        <taxon>Candidatus Desulfofervidales</taxon>
        <taxon>Candidatus Desulfofervidaceae</taxon>
        <taxon>Candidatus Desulfofervidus</taxon>
    </lineage>
</organism>
<evidence type="ECO:0000256" key="1">
    <source>
        <dbReference type="ARBA" id="ARBA00022908"/>
    </source>
</evidence>
<evidence type="ECO:0000256" key="3">
    <source>
        <dbReference type="ARBA" id="ARBA00023172"/>
    </source>
</evidence>
<dbReference type="InterPro" id="IPR004107">
    <property type="entry name" value="Integrase_SAM-like_N"/>
</dbReference>
<feature type="domain" description="Tyr recombinase" evidence="5">
    <location>
        <begin position="95"/>
        <end position="148"/>
    </location>
</feature>
<accession>A0A7C1VX18</accession>
<evidence type="ECO:0000256" key="4">
    <source>
        <dbReference type="PROSITE-ProRule" id="PRU01248"/>
    </source>
</evidence>
<reference evidence="7" key="1">
    <citation type="journal article" date="2020" name="mSystems">
        <title>Genome- and Community-Level Interaction Insights into Carbon Utilization and Element Cycling Functions of Hydrothermarchaeota in Hydrothermal Sediment.</title>
        <authorList>
            <person name="Zhou Z."/>
            <person name="Liu Y."/>
            <person name="Xu W."/>
            <person name="Pan J."/>
            <person name="Luo Z.H."/>
            <person name="Li M."/>
        </authorList>
    </citation>
    <scope>NUCLEOTIDE SEQUENCE [LARGE SCALE GENOMIC DNA]</scope>
    <source>
        <strain evidence="7">HyVt-389</strain>
    </source>
</reference>
<dbReference type="InterPro" id="IPR011010">
    <property type="entry name" value="DNA_brk_join_enz"/>
</dbReference>
<name>A0A7C1VX18_DESA2</name>
<dbReference type="Pfam" id="PF13495">
    <property type="entry name" value="Phage_int_SAM_4"/>
    <property type="match status" value="1"/>
</dbReference>